<dbReference type="InterPro" id="IPR013785">
    <property type="entry name" value="Aldolase_TIM"/>
</dbReference>
<gene>
    <name evidence="6" type="ORF">ELS82_13820</name>
</gene>
<keyword evidence="2" id="KW-0949">S-adenosyl-L-methionine</keyword>
<keyword evidence="3" id="KW-0479">Metal-binding</keyword>
<dbReference type="InterPro" id="IPR050377">
    <property type="entry name" value="Radical_SAM_PqqE_MftC-like"/>
</dbReference>
<dbReference type="InterPro" id="IPR058240">
    <property type="entry name" value="rSAM_sf"/>
</dbReference>
<keyword evidence="4" id="KW-0408">Iron</keyword>
<keyword evidence="5" id="KW-0411">Iron-sulfur</keyword>
<dbReference type="GO" id="GO:0046872">
    <property type="term" value="F:metal ion binding"/>
    <property type="evidence" value="ECO:0007669"/>
    <property type="project" value="UniProtKB-KW"/>
</dbReference>
<evidence type="ECO:0000256" key="2">
    <source>
        <dbReference type="ARBA" id="ARBA00022691"/>
    </source>
</evidence>
<accession>A0A4Y8WEC5</accession>
<organism evidence="6 7">
    <name type="scientific">Vibrio ouci</name>
    <dbReference type="NCBI Taxonomy" id="2499078"/>
    <lineage>
        <taxon>Bacteria</taxon>
        <taxon>Pseudomonadati</taxon>
        <taxon>Pseudomonadota</taxon>
        <taxon>Gammaproteobacteria</taxon>
        <taxon>Vibrionales</taxon>
        <taxon>Vibrionaceae</taxon>
        <taxon>Vibrio</taxon>
    </lineage>
</organism>
<dbReference type="GO" id="GO:0003824">
    <property type="term" value="F:catalytic activity"/>
    <property type="evidence" value="ECO:0007669"/>
    <property type="project" value="InterPro"/>
</dbReference>
<evidence type="ECO:0000256" key="1">
    <source>
        <dbReference type="ARBA" id="ARBA00001966"/>
    </source>
</evidence>
<dbReference type="CDD" id="cd01335">
    <property type="entry name" value="Radical_SAM"/>
    <property type="match status" value="1"/>
</dbReference>
<dbReference type="AlphaFoldDB" id="A0A4Y8WEC5"/>
<keyword evidence="7" id="KW-1185">Reference proteome</keyword>
<dbReference type="OrthoDB" id="9810775at2"/>
<dbReference type="SUPFAM" id="SSF102114">
    <property type="entry name" value="Radical SAM enzymes"/>
    <property type="match status" value="1"/>
</dbReference>
<dbReference type="PANTHER" id="PTHR11228">
    <property type="entry name" value="RADICAL SAM DOMAIN PROTEIN"/>
    <property type="match status" value="1"/>
</dbReference>
<dbReference type="InterPro" id="IPR007197">
    <property type="entry name" value="rSAM"/>
</dbReference>
<dbReference type="PANTHER" id="PTHR11228:SF34">
    <property type="entry name" value="TUNGSTEN-CONTAINING ALDEHYDE FERREDOXIN OXIDOREDUCTASE COFACTOR MODIFYING PROTEIN"/>
    <property type="match status" value="1"/>
</dbReference>
<dbReference type="RefSeq" id="WP_134835987.1">
    <property type="nucleotide sequence ID" value="NZ_SATR01000020.1"/>
</dbReference>
<comment type="caution">
    <text evidence="6">The sequence shown here is derived from an EMBL/GenBank/DDBJ whole genome shotgun (WGS) entry which is preliminary data.</text>
</comment>
<evidence type="ECO:0000313" key="7">
    <source>
        <dbReference type="Proteomes" id="UP000297753"/>
    </source>
</evidence>
<dbReference type="EMBL" id="SATR01000020">
    <property type="protein sequence ID" value="TFH90996.1"/>
    <property type="molecule type" value="Genomic_DNA"/>
</dbReference>
<protein>
    <submittedName>
        <fullName evidence="6">Radical SAM protein</fullName>
    </submittedName>
</protein>
<comment type="cofactor">
    <cofactor evidence="1">
        <name>[4Fe-4S] cluster</name>
        <dbReference type="ChEBI" id="CHEBI:49883"/>
    </cofactor>
</comment>
<evidence type="ECO:0000313" key="6">
    <source>
        <dbReference type="EMBL" id="TFH90996.1"/>
    </source>
</evidence>
<name>A0A4Y8WEC5_9VIBR</name>
<evidence type="ECO:0000256" key="5">
    <source>
        <dbReference type="ARBA" id="ARBA00023014"/>
    </source>
</evidence>
<evidence type="ECO:0000256" key="4">
    <source>
        <dbReference type="ARBA" id="ARBA00023004"/>
    </source>
</evidence>
<dbReference type="GO" id="GO:0051536">
    <property type="term" value="F:iron-sulfur cluster binding"/>
    <property type="evidence" value="ECO:0007669"/>
    <property type="project" value="UniProtKB-KW"/>
</dbReference>
<reference evidence="6 7" key="1">
    <citation type="submission" date="2019-01" db="EMBL/GenBank/DDBJ databases">
        <title>Vibrio BEI176 sp. nov, a marine bacterium isolated from China: eastern marignal seas.</title>
        <authorList>
            <person name="Li B."/>
        </authorList>
    </citation>
    <scope>NUCLEOTIDE SEQUENCE [LARGE SCALE GENOMIC DNA]</scope>
    <source>
        <strain evidence="6 7">BEI176</strain>
    </source>
</reference>
<sequence length="338" mass="38216">MFKTEISPETLTILTTYQCTAACKDCCFECTPQVSVKLTEEQIKDAILQAKLNFPLLKQVVFSGGECFMLKDTLFRSIALATSLGLVTRCVTNAYWAKNRSRANEIVRELSNSGLTEVNISTGLDHQRWVSLNTVVNALEVLVSHSISTLITIESDTETSTCLSDLTQNQRVQTIRKEHSEKFTLQVNAWMPFHKDSVTRQVIDIKEIEGGCDQLFNNCVITANGEIAACCGLTLEHIDEIKVGKINNLSDFIINQEDDFLKLWIYTDGPIGIIKTLMGFDYFKEHNVHHQCQACVMLHKDEAIKKQLSSTWKEHLIPTIQKFNLKKNGISVKKMEYV</sequence>
<evidence type="ECO:0000256" key="3">
    <source>
        <dbReference type="ARBA" id="ARBA00022723"/>
    </source>
</evidence>
<dbReference type="Proteomes" id="UP000297753">
    <property type="component" value="Unassembled WGS sequence"/>
</dbReference>
<proteinExistence type="predicted"/>
<dbReference type="Gene3D" id="3.20.20.70">
    <property type="entry name" value="Aldolase class I"/>
    <property type="match status" value="1"/>
</dbReference>
<dbReference type="SFLD" id="SFLDS00029">
    <property type="entry name" value="Radical_SAM"/>
    <property type="match status" value="1"/>
</dbReference>